<evidence type="ECO:0000256" key="1">
    <source>
        <dbReference type="SAM" id="MobiDB-lite"/>
    </source>
</evidence>
<dbReference type="AlphaFoldDB" id="A0A143HBS8"/>
<evidence type="ECO:0000313" key="3">
    <source>
        <dbReference type="Proteomes" id="UP000076021"/>
    </source>
</evidence>
<reference evidence="2 3" key="1">
    <citation type="journal article" date="2016" name="Genome Announc.">
        <title>Whole-Genome Sequence of Rummeliibacillus stabekisii Strain PP9 Isolated from Antarctic Soil.</title>
        <authorList>
            <person name="da Mota F.F."/>
            <person name="Vollu R.E."/>
            <person name="Jurelevicius D."/>
            <person name="Seldin L."/>
        </authorList>
    </citation>
    <scope>NUCLEOTIDE SEQUENCE [LARGE SCALE GENOMIC DNA]</scope>
    <source>
        <strain evidence="2 3">PP9</strain>
    </source>
</reference>
<evidence type="ECO:0000313" key="2">
    <source>
        <dbReference type="EMBL" id="AMW99162.1"/>
    </source>
</evidence>
<feature type="region of interest" description="Disordered" evidence="1">
    <location>
        <begin position="1"/>
        <end position="36"/>
    </location>
</feature>
<dbReference type="Proteomes" id="UP000076021">
    <property type="component" value="Chromosome"/>
</dbReference>
<name>A0A143HBS8_9BACL</name>
<proteinExistence type="predicted"/>
<keyword evidence="3" id="KW-1185">Reference proteome</keyword>
<dbReference type="KEGG" id="rst:ATY39_06620"/>
<dbReference type="EMBL" id="CP014806">
    <property type="protein sequence ID" value="AMW99162.1"/>
    <property type="molecule type" value="Genomic_DNA"/>
</dbReference>
<dbReference type="OrthoDB" id="2455928at2"/>
<sequence length="63" mass="7378">MPKKCGYKAKNKNNNSQLPNAKDYRNTNSPYNSPDNFREEFAAEWRENAIAEINKQSDERVNK</sequence>
<organism evidence="2 3">
    <name type="scientific">Rummeliibacillus stabekisii</name>
    <dbReference type="NCBI Taxonomy" id="241244"/>
    <lineage>
        <taxon>Bacteria</taxon>
        <taxon>Bacillati</taxon>
        <taxon>Bacillota</taxon>
        <taxon>Bacilli</taxon>
        <taxon>Bacillales</taxon>
        <taxon>Caryophanaceae</taxon>
        <taxon>Rummeliibacillus</taxon>
    </lineage>
</organism>
<protein>
    <submittedName>
        <fullName evidence="2">Uncharacterized protein</fullName>
    </submittedName>
</protein>
<feature type="compositionally biased region" description="Polar residues" evidence="1">
    <location>
        <begin position="26"/>
        <end position="35"/>
    </location>
</feature>
<feature type="compositionally biased region" description="Basic residues" evidence="1">
    <location>
        <begin position="1"/>
        <end position="11"/>
    </location>
</feature>
<gene>
    <name evidence="2" type="ORF">ATY39_06620</name>
</gene>
<dbReference type="RefSeq" id="WP_066787572.1">
    <property type="nucleotide sequence ID" value="NZ_CP014806.1"/>
</dbReference>
<accession>A0A143HBS8</accession>
<reference evidence="3" key="2">
    <citation type="submission" date="2016-03" db="EMBL/GenBank/DDBJ databases">
        <authorList>
            <person name="Ploux O."/>
        </authorList>
    </citation>
    <scope>NUCLEOTIDE SEQUENCE [LARGE SCALE GENOMIC DNA]</scope>
    <source>
        <strain evidence="3">PP9</strain>
    </source>
</reference>